<dbReference type="PANTHER" id="PTHR13377">
    <property type="entry name" value="PLACENTAL PROTEIN 6"/>
    <property type="match status" value="1"/>
</dbReference>
<feature type="transmembrane region" description="Helical" evidence="6">
    <location>
        <begin position="114"/>
        <end position="139"/>
    </location>
</feature>
<dbReference type="InterPro" id="IPR013861">
    <property type="entry name" value="TMEM115/Pdh1/Rbl19"/>
</dbReference>
<proteinExistence type="predicted"/>
<keyword evidence="3 6" id="KW-1133">Transmembrane helix</keyword>
<evidence type="ECO:0000256" key="6">
    <source>
        <dbReference type="SAM" id="Phobius"/>
    </source>
</evidence>
<keyword evidence="8" id="KW-1185">Reference proteome</keyword>
<keyword evidence="2 6" id="KW-0812">Transmembrane</keyword>
<dbReference type="PANTHER" id="PTHR13377:SF3">
    <property type="entry name" value="TRANSMEMBRANE PROTEIN 115"/>
    <property type="match status" value="1"/>
</dbReference>
<dbReference type="EMBL" id="ML119122">
    <property type="protein sequence ID" value="RPB13555.1"/>
    <property type="molecule type" value="Genomic_DNA"/>
</dbReference>
<accession>A0A3N4L6C7</accession>
<dbReference type="STRING" id="1392247.A0A3N4L6C7"/>
<comment type="subcellular location">
    <subcellularLocation>
        <location evidence="1">Membrane</location>
        <topology evidence="1">Multi-pass membrane protein</topology>
    </subcellularLocation>
</comment>
<organism evidence="7 8">
    <name type="scientific">Morchella conica CCBAS932</name>
    <dbReference type="NCBI Taxonomy" id="1392247"/>
    <lineage>
        <taxon>Eukaryota</taxon>
        <taxon>Fungi</taxon>
        <taxon>Dikarya</taxon>
        <taxon>Ascomycota</taxon>
        <taxon>Pezizomycotina</taxon>
        <taxon>Pezizomycetes</taxon>
        <taxon>Pezizales</taxon>
        <taxon>Morchellaceae</taxon>
        <taxon>Morchella</taxon>
    </lineage>
</organism>
<feature type="region of interest" description="Disordered" evidence="5">
    <location>
        <begin position="303"/>
        <end position="335"/>
    </location>
</feature>
<feature type="transmembrane region" description="Helical" evidence="6">
    <location>
        <begin position="208"/>
        <end position="225"/>
    </location>
</feature>
<dbReference type="Pfam" id="PF08551">
    <property type="entry name" value="DUF1751"/>
    <property type="match status" value="1"/>
</dbReference>
<feature type="region of interest" description="Disordered" evidence="5">
    <location>
        <begin position="348"/>
        <end position="369"/>
    </location>
</feature>
<reference evidence="7 8" key="1">
    <citation type="journal article" date="2018" name="Nat. Ecol. Evol.">
        <title>Pezizomycetes genomes reveal the molecular basis of ectomycorrhizal truffle lifestyle.</title>
        <authorList>
            <person name="Murat C."/>
            <person name="Payen T."/>
            <person name="Noel B."/>
            <person name="Kuo A."/>
            <person name="Morin E."/>
            <person name="Chen J."/>
            <person name="Kohler A."/>
            <person name="Krizsan K."/>
            <person name="Balestrini R."/>
            <person name="Da Silva C."/>
            <person name="Montanini B."/>
            <person name="Hainaut M."/>
            <person name="Levati E."/>
            <person name="Barry K.W."/>
            <person name="Belfiori B."/>
            <person name="Cichocki N."/>
            <person name="Clum A."/>
            <person name="Dockter R.B."/>
            <person name="Fauchery L."/>
            <person name="Guy J."/>
            <person name="Iotti M."/>
            <person name="Le Tacon F."/>
            <person name="Lindquist E.A."/>
            <person name="Lipzen A."/>
            <person name="Malagnac F."/>
            <person name="Mello A."/>
            <person name="Molinier V."/>
            <person name="Miyauchi S."/>
            <person name="Poulain J."/>
            <person name="Riccioni C."/>
            <person name="Rubini A."/>
            <person name="Sitrit Y."/>
            <person name="Splivallo R."/>
            <person name="Traeger S."/>
            <person name="Wang M."/>
            <person name="Zifcakova L."/>
            <person name="Wipf D."/>
            <person name="Zambonelli A."/>
            <person name="Paolocci F."/>
            <person name="Nowrousian M."/>
            <person name="Ottonello S."/>
            <person name="Baldrian P."/>
            <person name="Spatafora J.W."/>
            <person name="Henrissat B."/>
            <person name="Nagy L.G."/>
            <person name="Aury J.M."/>
            <person name="Wincker P."/>
            <person name="Grigoriev I.V."/>
            <person name="Bonfante P."/>
            <person name="Martin F.M."/>
        </authorList>
    </citation>
    <scope>NUCLEOTIDE SEQUENCE [LARGE SCALE GENOMIC DNA]</scope>
    <source>
        <strain evidence="7 8">CCBAS932</strain>
    </source>
</reference>
<evidence type="ECO:0000256" key="4">
    <source>
        <dbReference type="ARBA" id="ARBA00023136"/>
    </source>
</evidence>
<evidence type="ECO:0000313" key="8">
    <source>
        <dbReference type="Proteomes" id="UP000277580"/>
    </source>
</evidence>
<evidence type="ECO:0000256" key="2">
    <source>
        <dbReference type="ARBA" id="ARBA00022692"/>
    </source>
</evidence>
<sequence length="369" mass="39759">MPPRVNIPPLTRASLLLTISLSIITATLRYRDFLSRQTPDSTTSPDLPASEGEIPEEYFTIPYLTVVPAESLPFPWTFLTAAFIESNIFTLIITLTTLFYGGKYLERAWGSSEYGKFILVVGIIPNFLAFVIYLITFAVTGDPSASFVTICGGVALQAGFLVAFKQLVPEHTVDVFRGIIKIRVKHFPALFLLVNTLSGPLFGTDVAAILAWLGFGAGWCYLRFYKRSFPDLGSNQAPSLKGDASETFAIAYFFPDPLSRPIAIVSEVVYNLLVTIRVCTPFSAADISAGNTRAEARGDARLETLFGGGHGGHSRSGSTSGAPVPGSARAEAERRRALALKALDQRLHAAASKPQDADNGGEGSSTQNP</sequence>
<dbReference type="SUPFAM" id="SSF144091">
    <property type="entry name" value="Rhomboid-like"/>
    <property type="match status" value="1"/>
</dbReference>
<feature type="transmembrane region" description="Helical" evidence="6">
    <location>
        <begin position="76"/>
        <end position="102"/>
    </location>
</feature>
<dbReference type="GO" id="GO:0006890">
    <property type="term" value="P:retrograde vesicle-mediated transport, Golgi to endoplasmic reticulum"/>
    <property type="evidence" value="ECO:0007669"/>
    <property type="project" value="InterPro"/>
</dbReference>
<dbReference type="Proteomes" id="UP000277580">
    <property type="component" value="Unassembled WGS sequence"/>
</dbReference>
<dbReference type="InParanoid" id="A0A3N4L6C7"/>
<dbReference type="AlphaFoldDB" id="A0A3N4L6C7"/>
<gene>
    <name evidence="7" type="ORF">P167DRAFT_485832</name>
</gene>
<evidence type="ECO:0000256" key="3">
    <source>
        <dbReference type="ARBA" id="ARBA00022989"/>
    </source>
</evidence>
<dbReference type="FunFam" id="1.20.1540.10:FF:000004">
    <property type="entry name" value="Transmembrane protein 115"/>
    <property type="match status" value="1"/>
</dbReference>
<dbReference type="OrthoDB" id="73612at2759"/>
<evidence type="ECO:0000313" key="7">
    <source>
        <dbReference type="EMBL" id="RPB13555.1"/>
    </source>
</evidence>
<protein>
    <submittedName>
        <fullName evidence="7">DUF1751-domain-containing protein</fullName>
    </submittedName>
</protein>
<name>A0A3N4L6C7_9PEZI</name>
<dbReference type="Gene3D" id="1.20.1540.10">
    <property type="entry name" value="Rhomboid-like"/>
    <property type="match status" value="1"/>
</dbReference>
<dbReference type="SMART" id="SM01160">
    <property type="entry name" value="DUF1751"/>
    <property type="match status" value="1"/>
</dbReference>
<keyword evidence="4 6" id="KW-0472">Membrane</keyword>
<dbReference type="InterPro" id="IPR035952">
    <property type="entry name" value="Rhomboid-like_sf"/>
</dbReference>
<evidence type="ECO:0000256" key="1">
    <source>
        <dbReference type="ARBA" id="ARBA00004141"/>
    </source>
</evidence>
<dbReference type="GO" id="GO:0016020">
    <property type="term" value="C:membrane"/>
    <property type="evidence" value="ECO:0007669"/>
    <property type="project" value="UniProtKB-SubCell"/>
</dbReference>
<dbReference type="GO" id="GO:0005794">
    <property type="term" value="C:Golgi apparatus"/>
    <property type="evidence" value="ECO:0007669"/>
    <property type="project" value="TreeGrafter"/>
</dbReference>
<dbReference type="FunCoup" id="A0A3N4L6C7">
    <property type="interactions" value="608"/>
</dbReference>
<evidence type="ECO:0000256" key="5">
    <source>
        <dbReference type="SAM" id="MobiDB-lite"/>
    </source>
</evidence>